<evidence type="ECO:0000313" key="3">
    <source>
        <dbReference type="Proteomes" id="UP000590647"/>
    </source>
</evidence>
<comment type="caution">
    <text evidence="2">The sequence shown here is derived from an EMBL/GenBank/DDBJ whole genome shotgun (WGS) entry which is preliminary data.</text>
</comment>
<evidence type="ECO:0000313" key="2">
    <source>
        <dbReference type="EMBL" id="MBB5800081.1"/>
    </source>
</evidence>
<gene>
    <name evidence="2" type="ORF">HDA41_008045</name>
</gene>
<accession>A0A7W9LXT5</accession>
<proteinExistence type="predicted"/>
<dbReference type="AlphaFoldDB" id="A0A7W9LXT5"/>
<feature type="region of interest" description="Disordered" evidence="1">
    <location>
        <begin position="71"/>
        <end position="107"/>
    </location>
</feature>
<organism evidence="2 3">
    <name type="scientific">Streptomyces caelestis</name>
    <dbReference type="NCBI Taxonomy" id="36816"/>
    <lineage>
        <taxon>Bacteria</taxon>
        <taxon>Bacillati</taxon>
        <taxon>Actinomycetota</taxon>
        <taxon>Actinomycetes</taxon>
        <taxon>Kitasatosporales</taxon>
        <taxon>Streptomycetaceae</taxon>
        <taxon>Streptomyces</taxon>
    </lineage>
</organism>
<dbReference type="Proteomes" id="UP000590647">
    <property type="component" value="Unassembled WGS sequence"/>
</dbReference>
<reference evidence="2 3" key="1">
    <citation type="submission" date="2020-08" db="EMBL/GenBank/DDBJ databases">
        <title>Sequencing the genomes of 1000 actinobacteria strains.</title>
        <authorList>
            <person name="Klenk H.-P."/>
        </authorList>
    </citation>
    <scope>NUCLEOTIDE SEQUENCE [LARGE SCALE GENOMIC DNA]</scope>
    <source>
        <strain evidence="2 3">DSM 40084</strain>
    </source>
</reference>
<dbReference type="EMBL" id="JACHNE010000001">
    <property type="protein sequence ID" value="MBB5800081.1"/>
    <property type="molecule type" value="Genomic_DNA"/>
</dbReference>
<name>A0A7W9LXT5_9ACTN</name>
<dbReference type="RefSeq" id="WP_260423396.1">
    <property type="nucleotide sequence ID" value="NZ_JACHNE010000001.1"/>
</dbReference>
<keyword evidence="3" id="KW-1185">Reference proteome</keyword>
<sequence>MTKEQVTLHWGHEALHLEIVLADDGSPRLTHLGLPGEAREIPGASLPLVEVTAAGHGRGWSGNHALPLGQPGRFRLGARHGRADPDPAHRAPSAVLLRITATDPGAS</sequence>
<evidence type="ECO:0000256" key="1">
    <source>
        <dbReference type="SAM" id="MobiDB-lite"/>
    </source>
</evidence>
<protein>
    <submittedName>
        <fullName evidence="2">Uncharacterized protein</fullName>
    </submittedName>
</protein>